<evidence type="ECO:0000256" key="1">
    <source>
        <dbReference type="ARBA" id="ARBA00009986"/>
    </source>
</evidence>
<dbReference type="Gene3D" id="3.40.605.10">
    <property type="entry name" value="Aldehyde Dehydrogenase, Chain A, domain 1"/>
    <property type="match status" value="1"/>
</dbReference>
<evidence type="ECO:0000256" key="2">
    <source>
        <dbReference type="ARBA" id="ARBA00023002"/>
    </source>
</evidence>
<evidence type="ECO:0000313" key="8">
    <source>
        <dbReference type="Proteomes" id="UP001500842"/>
    </source>
</evidence>
<dbReference type="RefSeq" id="WP_141005524.1">
    <property type="nucleotide sequence ID" value="NZ_BAAAOR010000014.1"/>
</dbReference>
<keyword evidence="8" id="KW-1185">Reference proteome</keyword>
<dbReference type="EMBL" id="BAAAOR010000014">
    <property type="protein sequence ID" value="GAA1515582.1"/>
    <property type="molecule type" value="Genomic_DNA"/>
</dbReference>
<comment type="similarity">
    <text evidence="1 4">Belongs to the aldehyde dehydrogenase family.</text>
</comment>
<dbReference type="Pfam" id="PF00171">
    <property type="entry name" value="Aldedh"/>
    <property type="match status" value="1"/>
</dbReference>
<sequence>MDYDFDSWFVDGEWVRSADADPTAGPVRVRAASTREPVGSFPRLGVADVARAVGAARAAFDDPGGWSAWTPAARAEAMEDLADRLAAKSEEIGRLVSLENGMPISLSQRSEAHAGAGLLRFFAAMVRERSEEEVRVGVTGRHNVVRSEPLGVVAAVVPWNYPQALAFTKVAPLLAAGCTVVLKPAEETSLDSYLIAQAVAESGLPRGVVNVLPGGRDVGAALVEHPGVDKVAFTGSTAAGRAIAVRCAELLRPVSLELGGKSAAIVLEDVDLTSRVAEFREATMRNNGQTCHLSTRVLVPAARYDHYVDQVTDLIGSQVVGDALDAATDVGPLVSEVQRDRVEGYLGKARGDGATATTGGGRPTAGQGWYVEPTVLRDVDNDQVIAREEVFGPVLCVIPYGDTDDAVRLANDSDYGLGGTVWSEDEERAGAVARRIRTGTVGINGYRSDPVAPFGGIKGSGTGRELGIEGLQSYRNIKSIFPAP</sequence>
<dbReference type="SUPFAM" id="SSF53720">
    <property type="entry name" value="ALDH-like"/>
    <property type="match status" value="1"/>
</dbReference>
<evidence type="ECO:0000259" key="6">
    <source>
        <dbReference type="Pfam" id="PF00171"/>
    </source>
</evidence>
<gene>
    <name evidence="7" type="ORF">GCM10009788_19910</name>
</gene>
<feature type="active site" evidence="3">
    <location>
        <position position="257"/>
    </location>
</feature>
<organism evidence="7 8">
    <name type="scientific">Nocardioides humi</name>
    <dbReference type="NCBI Taxonomy" id="449461"/>
    <lineage>
        <taxon>Bacteria</taxon>
        <taxon>Bacillati</taxon>
        <taxon>Actinomycetota</taxon>
        <taxon>Actinomycetes</taxon>
        <taxon>Propionibacteriales</taxon>
        <taxon>Nocardioidaceae</taxon>
        <taxon>Nocardioides</taxon>
    </lineage>
</organism>
<dbReference type="InterPro" id="IPR016161">
    <property type="entry name" value="Ald_DH/histidinol_DH"/>
</dbReference>
<dbReference type="InterPro" id="IPR016162">
    <property type="entry name" value="Ald_DH_N"/>
</dbReference>
<dbReference type="InterPro" id="IPR029510">
    <property type="entry name" value="Ald_DH_CS_GLU"/>
</dbReference>
<feature type="domain" description="Aldehyde dehydrogenase" evidence="6">
    <location>
        <begin position="27"/>
        <end position="480"/>
    </location>
</feature>
<proteinExistence type="inferred from homology"/>
<dbReference type="InterPro" id="IPR015590">
    <property type="entry name" value="Aldehyde_DH_dom"/>
</dbReference>
<evidence type="ECO:0000313" key="7">
    <source>
        <dbReference type="EMBL" id="GAA1515582.1"/>
    </source>
</evidence>
<keyword evidence="2 4" id="KW-0560">Oxidoreductase</keyword>
<evidence type="ECO:0000256" key="3">
    <source>
        <dbReference type="PROSITE-ProRule" id="PRU10007"/>
    </source>
</evidence>
<dbReference type="Proteomes" id="UP001500842">
    <property type="component" value="Unassembled WGS sequence"/>
</dbReference>
<dbReference type="PROSITE" id="PS00687">
    <property type="entry name" value="ALDEHYDE_DEHYDR_GLU"/>
    <property type="match status" value="1"/>
</dbReference>
<accession>A0ABN2ABB3</accession>
<name>A0ABN2ABB3_9ACTN</name>
<protein>
    <submittedName>
        <fullName evidence="7">Aldehyde dehydrogenase</fullName>
    </submittedName>
</protein>
<evidence type="ECO:0000256" key="4">
    <source>
        <dbReference type="RuleBase" id="RU003345"/>
    </source>
</evidence>
<comment type="caution">
    <text evidence="7">The sequence shown here is derived from an EMBL/GenBank/DDBJ whole genome shotgun (WGS) entry which is preliminary data.</text>
</comment>
<dbReference type="PANTHER" id="PTHR42804:SF1">
    <property type="entry name" value="ALDEHYDE DEHYDROGENASE-RELATED"/>
    <property type="match status" value="1"/>
</dbReference>
<feature type="region of interest" description="Disordered" evidence="5">
    <location>
        <begin position="349"/>
        <end position="368"/>
    </location>
</feature>
<dbReference type="Gene3D" id="3.40.309.10">
    <property type="entry name" value="Aldehyde Dehydrogenase, Chain A, domain 2"/>
    <property type="match status" value="1"/>
</dbReference>
<reference evidence="7 8" key="1">
    <citation type="journal article" date="2019" name="Int. J. Syst. Evol. Microbiol.">
        <title>The Global Catalogue of Microorganisms (GCM) 10K type strain sequencing project: providing services to taxonomists for standard genome sequencing and annotation.</title>
        <authorList>
            <consortium name="The Broad Institute Genomics Platform"/>
            <consortium name="The Broad Institute Genome Sequencing Center for Infectious Disease"/>
            <person name="Wu L."/>
            <person name="Ma J."/>
        </authorList>
    </citation>
    <scope>NUCLEOTIDE SEQUENCE [LARGE SCALE GENOMIC DNA]</scope>
    <source>
        <strain evidence="7 8">JCM 14942</strain>
    </source>
</reference>
<dbReference type="PANTHER" id="PTHR42804">
    <property type="entry name" value="ALDEHYDE DEHYDROGENASE"/>
    <property type="match status" value="1"/>
</dbReference>
<dbReference type="CDD" id="cd07139">
    <property type="entry name" value="ALDH_AldA-Rv0768"/>
    <property type="match status" value="1"/>
</dbReference>
<evidence type="ECO:0000256" key="5">
    <source>
        <dbReference type="SAM" id="MobiDB-lite"/>
    </source>
</evidence>
<dbReference type="InterPro" id="IPR016163">
    <property type="entry name" value="Ald_DH_C"/>
</dbReference>